<gene>
    <name evidence="3" type="primary">LOC111088231</name>
</gene>
<keyword evidence="2" id="KW-1185">Reference proteome</keyword>
<dbReference type="RefSeq" id="XP_022253427.1">
    <property type="nucleotide sequence ID" value="XM_022397719.1"/>
</dbReference>
<keyword evidence="1" id="KW-0175">Coiled coil</keyword>
<protein>
    <submittedName>
        <fullName evidence="3">PHD finger protein 21A-like</fullName>
    </submittedName>
</protein>
<name>A0ABM1TC21_LIMPO</name>
<evidence type="ECO:0000313" key="3">
    <source>
        <dbReference type="RefSeq" id="XP_022253427.1"/>
    </source>
</evidence>
<proteinExistence type="predicted"/>
<sequence length="117" mass="13488">MDLQTLQKHLKSAIQNHQIVVSKMRNDPQNAVLQKHLHDLQSEIQNLSEKQKLVVEQLRKEVEKKKQSQNQILNPNQLNDVVCQQNTPIHTSSQPQVQVRLVPSTTPSQFMQKVTLP</sequence>
<feature type="coiled-coil region" evidence="1">
    <location>
        <begin position="30"/>
        <end position="68"/>
    </location>
</feature>
<dbReference type="GeneID" id="111088231"/>
<organism evidence="2 3">
    <name type="scientific">Limulus polyphemus</name>
    <name type="common">Atlantic horseshoe crab</name>
    <dbReference type="NCBI Taxonomy" id="6850"/>
    <lineage>
        <taxon>Eukaryota</taxon>
        <taxon>Metazoa</taxon>
        <taxon>Ecdysozoa</taxon>
        <taxon>Arthropoda</taxon>
        <taxon>Chelicerata</taxon>
        <taxon>Merostomata</taxon>
        <taxon>Xiphosura</taxon>
        <taxon>Limulidae</taxon>
        <taxon>Limulus</taxon>
    </lineage>
</organism>
<reference evidence="3" key="1">
    <citation type="submission" date="2025-08" db="UniProtKB">
        <authorList>
            <consortium name="RefSeq"/>
        </authorList>
    </citation>
    <scope>IDENTIFICATION</scope>
    <source>
        <tissue evidence="3">Muscle</tissue>
    </source>
</reference>
<dbReference type="Proteomes" id="UP000694941">
    <property type="component" value="Unplaced"/>
</dbReference>
<feature type="non-terminal residue" evidence="3">
    <location>
        <position position="117"/>
    </location>
</feature>
<evidence type="ECO:0000256" key="1">
    <source>
        <dbReference type="SAM" id="Coils"/>
    </source>
</evidence>
<accession>A0ABM1TC21</accession>
<evidence type="ECO:0000313" key="2">
    <source>
        <dbReference type="Proteomes" id="UP000694941"/>
    </source>
</evidence>